<name>A0A382MZ67_9ZZZZ</name>
<gene>
    <name evidence="1" type="ORF">METZ01_LOCUS306930</name>
</gene>
<sequence>MKPFYVLSVFNYDQNYIEIHDHSLCRLKVAVTYGLIPICGNRNILIFGVKLQVWSNIKINTSKL</sequence>
<evidence type="ECO:0000313" key="1">
    <source>
        <dbReference type="EMBL" id="SVC54076.1"/>
    </source>
</evidence>
<organism evidence="1">
    <name type="scientific">marine metagenome</name>
    <dbReference type="NCBI Taxonomy" id="408172"/>
    <lineage>
        <taxon>unclassified sequences</taxon>
        <taxon>metagenomes</taxon>
        <taxon>ecological metagenomes</taxon>
    </lineage>
</organism>
<accession>A0A382MZ67</accession>
<dbReference type="AlphaFoldDB" id="A0A382MZ67"/>
<reference evidence="1" key="1">
    <citation type="submission" date="2018-05" db="EMBL/GenBank/DDBJ databases">
        <authorList>
            <person name="Lanie J.A."/>
            <person name="Ng W.-L."/>
            <person name="Kazmierczak K.M."/>
            <person name="Andrzejewski T.M."/>
            <person name="Davidsen T.M."/>
            <person name="Wayne K.J."/>
            <person name="Tettelin H."/>
            <person name="Glass J.I."/>
            <person name="Rusch D."/>
            <person name="Podicherti R."/>
            <person name="Tsui H.-C.T."/>
            <person name="Winkler M.E."/>
        </authorList>
    </citation>
    <scope>NUCLEOTIDE SEQUENCE</scope>
</reference>
<protein>
    <submittedName>
        <fullName evidence="1">Uncharacterized protein</fullName>
    </submittedName>
</protein>
<proteinExistence type="predicted"/>
<dbReference type="EMBL" id="UINC01096849">
    <property type="protein sequence ID" value="SVC54076.1"/>
    <property type="molecule type" value="Genomic_DNA"/>
</dbReference>
<feature type="non-terminal residue" evidence="1">
    <location>
        <position position="64"/>
    </location>
</feature>